<gene>
    <name evidence="2" type="ORF">SAMN05216202_0421</name>
</gene>
<dbReference type="EMBL" id="LT629802">
    <property type="protein sequence ID" value="SDU84242.1"/>
    <property type="molecule type" value="Genomic_DNA"/>
</dbReference>
<evidence type="ECO:0000313" key="3">
    <source>
        <dbReference type="Proteomes" id="UP000198600"/>
    </source>
</evidence>
<organism evidence="2 3">
    <name type="scientific">Pseudomonas mucidolens</name>
    <dbReference type="NCBI Taxonomy" id="46679"/>
    <lineage>
        <taxon>Bacteria</taxon>
        <taxon>Pseudomonadati</taxon>
        <taxon>Pseudomonadota</taxon>
        <taxon>Gammaproteobacteria</taxon>
        <taxon>Pseudomonadales</taxon>
        <taxon>Pseudomonadaceae</taxon>
        <taxon>Pseudomonas</taxon>
    </lineage>
</organism>
<feature type="region of interest" description="Disordered" evidence="1">
    <location>
        <begin position="143"/>
        <end position="175"/>
    </location>
</feature>
<sequence>MARGLGWGWAGVGTYPLLRLWRLLVSLLQRLTFEQRKSKQNALAPPLGTSLRLGVPSLRHCSVGRRDGPSMAQRGYPGIHAGMPTAQCLRSASVVNGAPKIKIKNRAAFCRSELAREKLEIASGCQIFRVIVNDLREQARSYREEARSQKIPGMDGPSRRPPESMSDYGHAEPRRGTEWWGKSPLVTLGWAGIPAFPK</sequence>
<evidence type="ECO:0000256" key="1">
    <source>
        <dbReference type="SAM" id="MobiDB-lite"/>
    </source>
</evidence>
<reference evidence="3" key="1">
    <citation type="submission" date="2016-10" db="EMBL/GenBank/DDBJ databases">
        <authorList>
            <person name="Varghese N."/>
            <person name="Submissions S."/>
        </authorList>
    </citation>
    <scope>NUCLEOTIDE SEQUENCE [LARGE SCALE GENOMIC DNA]</scope>
    <source>
        <strain evidence="3">LMG 2223</strain>
    </source>
</reference>
<evidence type="ECO:0000313" key="2">
    <source>
        <dbReference type="EMBL" id="SDU84242.1"/>
    </source>
</evidence>
<proteinExistence type="predicted"/>
<dbReference type="STRING" id="46679.SAMN05216202_0421"/>
<dbReference type="AlphaFoldDB" id="A0A1H2LTQ2"/>
<dbReference type="Proteomes" id="UP000198600">
    <property type="component" value="Chromosome I"/>
</dbReference>
<protein>
    <submittedName>
        <fullName evidence="2">Uncharacterized protein</fullName>
    </submittedName>
</protein>
<keyword evidence="3" id="KW-1185">Reference proteome</keyword>
<name>A0A1H2LTQ2_9PSED</name>
<accession>A0A1H2LTQ2</accession>